<organism evidence="2 3">
    <name type="scientific">Microbacterium oryzae</name>
    <dbReference type="NCBI Taxonomy" id="743009"/>
    <lineage>
        <taxon>Bacteria</taxon>
        <taxon>Bacillati</taxon>
        <taxon>Actinomycetota</taxon>
        <taxon>Actinomycetes</taxon>
        <taxon>Micrococcales</taxon>
        <taxon>Microbacteriaceae</taxon>
        <taxon>Microbacterium</taxon>
    </lineage>
</organism>
<evidence type="ECO:0000313" key="2">
    <source>
        <dbReference type="EMBL" id="QGU28801.1"/>
    </source>
</evidence>
<keyword evidence="3" id="KW-1185">Reference proteome</keyword>
<accession>A0A6I6EB25</accession>
<evidence type="ECO:0000313" key="3">
    <source>
        <dbReference type="Proteomes" id="UP000422989"/>
    </source>
</evidence>
<dbReference type="SUPFAM" id="SSF46955">
    <property type="entry name" value="Putative DNA-binding domain"/>
    <property type="match status" value="1"/>
</dbReference>
<reference evidence="2 3" key="1">
    <citation type="submission" date="2018-09" db="EMBL/GenBank/DDBJ databases">
        <title>Whole genome sequencing of Microbacterium oryzae strain MB-10T.</title>
        <authorList>
            <person name="Das S.K."/>
        </authorList>
    </citation>
    <scope>NUCLEOTIDE SEQUENCE [LARGE SCALE GENOMIC DNA]</scope>
    <source>
        <strain evidence="2 3">MB-10</strain>
    </source>
</reference>
<name>A0A6I6EB25_9MICO</name>
<protein>
    <submittedName>
        <fullName evidence="2">DNA-binding protein</fullName>
    </submittedName>
</protein>
<dbReference type="Proteomes" id="UP000422989">
    <property type="component" value="Chromosome"/>
</dbReference>
<dbReference type="GO" id="GO:0003677">
    <property type="term" value="F:DNA binding"/>
    <property type="evidence" value="ECO:0007669"/>
    <property type="project" value="UniProtKB-KW"/>
</dbReference>
<keyword evidence="2" id="KW-0238">DNA-binding</keyword>
<dbReference type="EMBL" id="CP032550">
    <property type="protein sequence ID" value="QGU28801.1"/>
    <property type="molecule type" value="Genomic_DNA"/>
</dbReference>
<dbReference type="InterPro" id="IPR041657">
    <property type="entry name" value="HTH_17"/>
</dbReference>
<dbReference type="OrthoDB" id="194758at2"/>
<dbReference type="AlphaFoldDB" id="A0A6I6EB25"/>
<dbReference type="Pfam" id="PF12728">
    <property type="entry name" value="HTH_17"/>
    <property type="match status" value="1"/>
</dbReference>
<evidence type="ECO:0000259" key="1">
    <source>
        <dbReference type="Pfam" id="PF12728"/>
    </source>
</evidence>
<gene>
    <name evidence="2" type="ORF">D7D94_04675</name>
</gene>
<sequence>MSDISPVVPDFLTQHQVAEKLQVPERTLEDWRLHHVGPPFSKLGRHVRYADVDVAEWTRAHRHG</sequence>
<dbReference type="KEGG" id="moj:D7D94_04675"/>
<proteinExistence type="predicted"/>
<feature type="domain" description="Helix-turn-helix" evidence="1">
    <location>
        <begin position="12"/>
        <end position="61"/>
    </location>
</feature>
<dbReference type="RefSeq" id="WP_156241529.1">
    <property type="nucleotide sequence ID" value="NZ_BAAAZL010000002.1"/>
</dbReference>
<dbReference type="InterPro" id="IPR009061">
    <property type="entry name" value="DNA-bd_dom_put_sf"/>
</dbReference>